<evidence type="ECO:0000259" key="10">
    <source>
        <dbReference type="PROSITE" id="PS52035"/>
    </source>
</evidence>
<keyword evidence="11" id="KW-0121">Carboxypeptidase</keyword>
<feature type="active site" description="Proton donor/acceptor" evidence="8">
    <location>
        <position position="289"/>
    </location>
</feature>
<dbReference type="PROSITE" id="PS52035">
    <property type="entry name" value="PEPTIDASE_M14"/>
    <property type="match status" value="1"/>
</dbReference>
<dbReference type="SUPFAM" id="SSF53187">
    <property type="entry name" value="Zn-dependent exopeptidases"/>
    <property type="match status" value="1"/>
</dbReference>
<dbReference type="SMART" id="SM00631">
    <property type="entry name" value="Zn_pept"/>
    <property type="match status" value="1"/>
</dbReference>
<keyword evidence="6" id="KW-0862">Zinc</keyword>
<dbReference type="Proteomes" id="UP000266016">
    <property type="component" value="Unassembled WGS sequence"/>
</dbReference>
<comment type="cofactor">
    <cofactor evidence="1">
        <name>Zn(2+)</name>
        <dbReference type="ChEBI" id="CHEBI:29105"/>
    </cofactor>
</comment>
<dbReference type="GO" id="GO:0005615">
    <property type="term" value="C:extracellular space"/>
    <property type="evidence" value="ECO:0007669"/>
    <property type="project" value="TreeGrafter"/>
</dbReference>
<protein>
    <submittedName>
        <fullName evidence="11">Carboxypeptidase</fullName>
    </submittedName>
</protein>
<evidence type="ECO:0000256" key="8">
    <source>
        <dbReference type="PROSITE-ProRule" id="PRU01379"/>
    </source>
</evidence>
<gene>
    <name evidence="11" type="ORF">D1953_09745</name>
</gene>
<dbReference type="GO" id="GO:0004181">
    <property type="term" value="F:metallocarboxypeptidase activity"/>
    <property type="evidence" value="ECO:0007669"/>
    <property type="project" value="InterPro"/>
</dbReference>
<feature type="chain" id="PRO_5039495285" evidence="9">
    <location>
        <begin position="22"/>
        <end position="327"/>
    </location>
</feature>
<organism evidence="11 12">
    <name type="scientific">Peribacillus asahii</name>
    <dbReference type="NCBI Taxonomy" id="228899"/>
    <lineage>
        <taxon>Bacteria</taxon>
        <taxon>Bacillati</taxon>
        <taxon>Bacillota</taxon>
        <taxon>Bacilli</taxon>
        <taxon>Bacillales</taxon>
        <taxon>Bacillaceae</taxon>
        <taxon>Peribacillus</taxon>
    </lineage>
</organism>
<keyword evidence="4" id="KW-0479">Metal-binding</keyword>
<evidence type="ECO:0000256" key="6">
    <source>
        <dbReference type="ARBA" id="ARBA00022833"/>
    </source>
</evidence>
<keyword evidence="12" id="KW-1185">Reference proteome</keyword>
<dbReference type="EMBL" id="QWVS01000016">
    <property type="protein sequence ID" value="RID86056.1"/>
    <property type="molecule type" value="Genomic_DNA"/>
</dbReference>
<keyword evidence="7" id="KW-0482">Metalloprotease</keyword>
<keyword evidence="5" id="KW-0378">Hydrolase</keyword>
<sequence length="327" mass="37975">MRRIILICLVSLFAFPFHTMAKVVKEEKNVYSFEMMEADLTRLQQTLPIEVHSIGKSEKGRDIWAVKLGKGKKSILLVGAHHGREWLTTHLLVKMLEQYGMAYEKGKQFGGYSTKLLDEISIWFIPMINPDGVSIQQGNLSCFSHYEKIVTWQRNNYSIDWSRWKANAKGIDLNRQYPAGWDEVKTDISKPFYQFYKGKKPFEAVEVQVLAKFTKHIEPLIAVSYHTSGREIFWHYHNKQEHMARDYELAKKTAELTGYKLSKPEKHAVGSGFTDWFITEFERPAMTVELSYLVEETNPPLSVFPEEWKRNRLVGMMLVKEAVSGIK</sequence>
<dbReference type="Pfam" id="PF00246">
    <property type="entry name" value="Peptidase_M14"/>
    <property type="match status" value="1"/>
</dbReference>
<dbReference type="PROSITE" id="PS00132">
    <property type="entry name" value="CARBOXYPEPT_ZN_1"/>
    <property type="match status" value="1"/>
</dbReference>
<dbReference type="PANTHER" id="PTHR11705">
    <property type="entry name" value="PROTEASE FAMILY M14 CARBOXYPEPTIDASE A,B"/>
    <property type="match status" value="1"/>
</dbReference>
<feature type="signal peptide" evidence="9">
    <location>
        <begin position="1"/>
        <end position="21"/>
    </location>
</feature>
<evidence type="ECO:0000256" key="5">
    <source>
        <dbReference type="ARBA" id="ARBA00022801"/>
    </source>
</evidence>
<feature type="domain" description="Peptidase M14" evidence="10">
    <location>
        <begin position="29"/>
        <end position="322"/>
    </location>
</feature>
<dbReference type="Gene3D" id="3.40.630.10">
    <property type="entry name" value="Zn peptidases"/>
    <property type="match status" value="1"/>
</dbReference>
<keyword evidence="9" id="KW-0732">Signal</keyword>
<evidence type="ECO:0000256" key="7">
    <source>
        <dbReference type="ARBA" id="ARBA00023049"/>
    </source>
</evidence>
<evidence type="ECO:0000256" key="2">
    <source>
        <dbReference type="ARBA" id="ARBA00005988"/>
    </source>
</evidence>
<keyword evidence="3" id="KW-0645">Protease</keyword>
<evidence type="ECO:0000256" key="1">
    <source>
        <dbReference type="ARBA" id="ARBA00001947"/>
    </source>
</evidence>
<comment type="caution">
    <text evidence="11">The sequence shown here is derived from an EMBL/GenBank/DDBJ whole genome shotgun (WGS) entry which is preliminary data.</text>
</comment>
<evidence type="ECO:0000313" key="12">
    <source>
        <dbReference type="Proteomes" id="UP000266016"/>
    </source>
</evidence>
<comment type="similarity">
    <text evidence="2 8">Belongs to the peptidase M14 family.</text>
</comment>
<evidence type="ECO:0000313" key="11">
    <source>
        <dbReference type="EMBL" id="RID86056.1"/>
    </source>
</evidence>
<dbReference type="InterPro" id="IPR000834">
    <property type="entry name" value="Peptidase_M14"/>
</dbReference>
<dbReference type="GO" id="GO:0006508">
    <property type="term" value="P:proteolysis"/>
    <property type="evidence" value="ECO:0007669"/>
    <property type="project" value="UniProtKB-KW"/>
</dbReference>
<dbReference type="PRINTS" id="PR00765">
    <property type="entry name" value="CRBOXYPTASEA"/>
</dbReference>
<accession>A0A398BEP4</accession>
<name>A0A398BEP4_9BACI</name>
<dbReference type="RefSeq" id="WP_119116994.1">
    <property type="nucleotide sequence ID" value="NZ_QWVS01000016.1"/>
</dbReference>
<evidence type="ECO:0000256" key="3">
    <source>
        <dbReference type="ARBA" id="ARBA00022670"/>
    </source>
</evidence>
<dbReference type="PANTHER" id="PTHR11705:SF143">
    <property type="entry name" value="SLL0236 PROTEIN"/>
    <property type="match status" value="1"/>
</dbReference>
<reference evidence="11 12" key="1">
    <citation type="submission" date="2018-08" db="EMBL/GenBank/DDBJ databases">
        <title>Bacillus jemisoniae sp. nov., Bacillus chryseoplanitiae sp. nov., Bacillus resnikiae sp. nov., and Bacillus frankliniae sp. nov., isolated from Viking spacecraft and associated surfaces.</title>
        <authorList>
            <person name="Seuylemezian A."/>
            <person name="Vaishampayan P."/>
        </authorList>
    </citation>
    <scope>NUCLEOTIDE SEQUENCE [LARGE SCALE GENOMIC DNA]</scope>
    <source>
        <strain evidence="11 12">MA001</strain>
    </source>
</reference>
<evidence type="ECO:0000256" key="9">
    <source>
        <dbReference type="SAM" id="SignalP"/>
    </source>
</evidence>
<dbReference type="AlphaFoldDB" id="A0A398BEP4"/>
<evidence type="ECO:0000256" key="4">
    <source>
        <dbReference type="ARBA" id="ARBA00022723"/>
    </source>
</evidence>
<dbReference type="InterPro" id="IPR057246">
    <property type="entry name" value="CARBOXYPEPT_ZN_1"/>
</dbReference>
<dbReference type="GO" id="GO:0008270">
    <property type="term" value="F:zinc ion binding"/>
    <property type="evidence" value="ECO:0007669"/>
    <property type="project" value="InterPro"/>
</dbReference>
<proteinExistence type="inferred from homology"/>